<dbReference type="Gene3D" id="2.160.20.10">
    <property type="entry name" value="Single-stranded right-handed beta-helix, Pectin lyase-like"/>
    <property type="match status" value="1"/>
</dbReference>
<feature type="compositionally biased region" description="Low complexity" evidence="1">
    <location>
        <begin position="1311"/>
        <end position="1321"/>
    </location>
</feature>
<dbReference type="InterPro" id="IPR012334">
    <property type="entry name" value="Pectin_lyas_fold"/>
</dbReference>
<feature type="chain" id="PRO_5032904164" description="Autotransporter domain-containing protein" evidence="2">
    <location>
        <begin position="27"/>
        <end position="5111"/>
    </location>
</feature>
<dbReference type="OrthoDB" id="7429235at2"/>
<accession>A0A844Z5Z8</accession>
<feature type="region of interest" description="Disordered" evidence="1">
    <location>
        <begin position="1045"/>
        <end position="1065"/>
    </location>
</feature>
<feature type="region of interest" description="Disordered" evidence="1">
    <location>
        <begin position="1302"/>
        <end position="1323"/>
    </location>
</feature>
<evidence type="ECO:0000256" key="2">
    <source>
        <dbReference type="SAM" id="SignalP"/>
    </source>
</evidence>
<evidence type="ECO:0008006" key="5">
    <source>
        <dbReference type="Google" id="ProtNLM"/>
    </source>
</evidence>
<name>A0A844Z5Z8_9SPHN</name>
<dbReference type="InterPro" id="IPR011050">
    <property type="entry name" value="Pectin_lyase_fold/virulence"/>
</dbReference>
<evidence type="ECO:0000313" key="3">
    <source>
        <dbReference type="EMBL" id="MXO84071.1"/>
    </source>
</evidence>
<comment type="caution">
    <text evidence="3">The sequence shown here is derived from an EMBL/GenBank/DDBJ whole genome shotgun (WGS) entry which is preliminary data.</text>
</comment>
<feature type="region of interest" description="Disordered" evidence="1">
    <location>
        <begin position="5061"/>
        <end position="5111"/>
    </location>
</feature>
<dbReference type="PROSITE" id="PS51318">
    <property type="entry name" value="TAT"/>
    <property type="match status" value="1"/>
</dbReference>
<feature type="region of interest" description="Disordered" evidence="1">
    <location>
        <begin position="1104"/>
        <end position="1123"/>
    </location>
</feature>
<organism evidence="3 4">
    <name type="scientific">Pontixanthobacter aestiaquae</name>
    <dbReference type="NCBI Taxonomy" id="1509367"/>
    <lineage>
        <taxon>Bacteria</taxon>
        <taxon>Pseudomonadati</taxon>
        <taxon>Pseudomonadota</taxon>
        <taxon>Alphaproteobacteria</taxon>
        <taxon>Sphingomonadales</taxon>
        <taxon>Erythrobacteraceae</taxon>
        <taxon>Pontixanthobacter</taxon>
    </lineage>
</organism>
<keyword evidence="2" id="KW-0732">Signal</keyword>
<proteinExistence type="predicted"/>
<evidence type="ECO:0000256" key="1">
    <source>
        <dbReference type="SAM" id="MobiDB-lite"/>
    </source>
</evidence>
<sequence length="5111" mass="487444">MAASKSSGRLRLLGSGSALASAVALAALSTTAASAQSIRSDIPSIPSIEIPVPMEIGGPARGPIMQAPANDMPSVRSRAPAAFPTPIATPYFVERNRLTLDPPVLPLPQQNVAAPASVVPAQPIPIVPDQVQTTAVLPNVNAPATSMVTTSSTTSAPSPGDTDTNGINVRASANYFSSEIDFRPGTAVDVVDVLAAQAIINWTTFDPGTAGGQVTFLGAGGNLEFTSALGDYTVLNRVFTPTIDNAIRIDGAVTSNVLGGSAIGGNVWFYSPGGIVVGPDGSFNVGGLVLTSSNLNSIDAGGTELNFLGTAEPDTVVEVSNLARIDANQQGSYVALVAPRVIQDGRVSVDGSAAYVGAEQAQLTINNGLFDITVNVGTDDATGVSHSGTTTGQASQATFNSTGNTIQNADPRAIYMVAVPKNNALSMLVGGDIGYQPATAAAATPNGTIILSAGANVSSDGVLAGPTITIDKDNATPGASINVSEATFRANTTMFASDTIDLTQGNGQIFNVTSDSREDYELDVHAGAGVDFGTTGSGVISIAGDLILRAGDNGIGGDIAFSADTTGVKAGAADPNGPNANVSIGGNLTLDASGAGRDDFFTIRDNGGTGIGEDAVGGNITFEVSDGGSLSIDGNLILDASAQGGKGEVVSGNATAGDITFTIADSDTIFAVTGATILDAGTVSAGTGKIGGNGPAAEGADGIGGDVTVNLTAGSFSSGSLSINTTGEATGGVDDTVPQDNLGRAGAVDVNVTGGSHTFGSVGIAANSVGANSYDVDGNRSAGSAGRGTIDVTVSGTDTTLSISNDLNIDAQTSGTIVDPAGTVVSIVAQNTGSSGGGILVGDDIFINTSASDGSGTGAEIAGSISVLADSSNITFDALDFDAVASPSGDTFSLSGEGRDFQGGDITIEASNFGVISGRRASLSSSASGSDADAGDGTGGTIRLTADDGRIALTQSLFLTASGQGGSGINPDDPFAVGVGQGGSMVLTVTGGGGSMAFGSVSANTDGSIFSDPEGGFGFNEGNGGNGIAGDVTFNIEGGTFDAGSVTVRSDGSGGPGGDTTNLPASTASDVTVEFFGDTVDFGGFGTQSVASTRASSVPIPSPAPAAAMAGAPGTGSGGKGGNGVGGTVEFNLTGGTMTVTDLDVTADGVGGDGAFGEFNAGTLAGDAGDGIGGTATFNAIDGSLTVTNQLSVTARGNTEFNSGDGGFGDGVAGGAGGNAIGGTATFNLNGSATITAGDVLVSTDAYGGRGGSSSGRFDALAQVFLPGEDGGDGGSATGGDAVFNNVAGNISFATLTVSSDGEGGVGGDSFGPSTGEAVNDGGIGGAGLGGSATINLNQDDGSDPSYIVRALGTGGRGGSGRDGADGGDATGGIARLNVNDVAVNLTTATVDASATGGEGGFADGDGGNGGAGGEARGGTAILDVNGAAGVLTSDAALTVVAAATGGLGSNGVDLNFGIGGAVDAGDGGSGGNAEAGLVQIIARDGATATLLTNGSTNANASGGGGGGGGVDFVNFNDLGDGGDAGSATAGTVELIAESGGTLDIVGTGGPAIVSADAVGAEGGFGGSLTFGFEGPNGANGTTAGGEVALIARGAGSALTLVSDFQATANATGVSGTSSSQSTGADATGGLLSIEVDGGATITALGNVDLTANAIGADGLFAPGNADGGTVDIFVIDGTLALNDLSISLTGTGTDAGNDFNGTIGDAGSGTGGEITMDVGSAGVLDIQTFFAEISGFGGTGSDDGTNTTEGRGGAGTGGAMTGRFAGALNNLTSFTVQATGNGGNAGDAQDGADGASGGLGAGGFVDVEFSGTGPLLISAPDMFLYTFGNGGAGGAGGQGDMVVDAGEGGAGGNALGGEIRFAISGAGASLDLGGATTILDSGANAGTGGRGGSNFGGGTGGGGGIGGDADGGTTLIEAGSGSTLTLADGANIASNGTGGSGGQGGNVDMGSGGFAGTGGTGGVGTGGSQTLRATGGTIQGGDLQLTAVGFGGSGGIGGDDGLTVIGADGNGGDGIGGTTALEILDGSPGIITLGNVDLLANGAGGAGGVGGAGIGGLVTITDLSVDPAGLITLGSLDVDASGAAAIVGGGFVMSSGSGPITITNSMAINTAGDIIFDFDGDGQVTVGGTTQLNTDGNVAVTHTNNATPTVSIDVAGNFTSVSGGDFTSGTGSTVSSGNEMFVLAGGDISADDLRAAPFILLNARGSVVLNDAVAIGPQGLSNFGGIIIDAGLDTTAGVPLYDPNENVTITGTVQSYNDIVVRVGGSATFAAGSSTTADNALSVRSGDDIIIVSGATVAAANDPTSFINLASPFANGPNLSLLAGDITNLISVPNTPIASVAIGGIVNANGGAVILTGSAVDALAGTINASSIQADINDAPANGFAQSDDNGLLDANCLQGNVCFGNISADNRIEIGQSSNNGVIALLVEQGTVNAQDILITTRSDIVMGTSGIATALGASNQFSAISTEGDVNLLDAAITSDSIVISAAGSLLGTSSLTSANNIQIAVGEDVNAALIDTDGQLIDGTGGTFNYTVPGSINVGIYNLGDRTARIDAGNNISFGAINIDGNRDIRLTAATTGAGDVFLGTVTGAQDIFLRGDNISFTDLTSSQFIDFLTLGTITGGSLTSASIMTLEGVSIDVGDLDTGFITNINATAGDASTGNITSTSSVRIDAAGNVTTLNVSAAGGARMFAGGNIDAGTITTTGAVADIVFDANGTLDFAGIDGSRLVNLDGTAITGGDILAAAGVAIDGTSIGIGNVRSTGGFVTLTSTVGDVSTGDLTSDTLSVQVDSAANVNAGDISAAASGSITSAGNTIVGNITSGNNVTLNVDGNLTSGALDAQSVSPGMTISVLGDADIASANSNGLLTLTVDGTLTGGDFTSASLNRLTAGSIDITSAGSTGQALTVVTNLGDAIIGSTSSNNGTTVTAAGAVDVGDATAGTSVTLRGQSVALDLGDIGGNLTLDATGGDVSGTGAINVGGAIDLDATANIAVGSLDAQGGNFNADAGGTIGFVAASANGNVVMATTGAINGGDVTASGTADLTGGNIAVNDVGAANIDLTSGADILFDSLTSPNAITVTAANGAIGANTGKGDIDSGNDVTLTAESIALGDVTATGSVGASATNGNATFGTLDAATDITISATGTPTVANAISGGNTSITGASVAVNNGTIGGNLTLNATAGDIDGNGTVTVGGAIDFDATGNVGFGDLDAQGGGFAVDAGGAIDFTGATTSGDAIFNANSAITGGDVTAAGTAELDGGDIAVGNVDAANIALTSDTDILFDSLISPNAITVSALNGAIGANTGRGDVDSDGDITLTAQTINVGEVTSGGSVSADATAGDAAFVEVDAATDISISATGTPTVLIATSGGNTSITGASVALNHGTIGGNLTLNATAGDIDGNGAVTVGGAIDFDAAGNVGFGDLAAQGGDFTVDAGGDVAFTSATSSANVAITADGTVDGANVAASNQVDLTGRAITLKNVTTNGPINMSASGGGILVDNIISDDDAITLDAAGSITADHAEAGTDFNATAVGNVTTGLNSIITGGNILIVGDIIDLGNSSAGGSVNITGSQIDFVTLVAGAAADLETIDLSTVGLPSNGNGNITGVDLTAGPGASALTALGSIDISGNTAIGGSLTADAVNNINFGTIDVQGGNFIADAGGAISYGNVTGSADVLFTAVGAIAGDDILTAGAIQLDGGDIAVGDIAGSTITATSGADALFDKLVATGAVTVSAANGAIGINTVNGEILGGATVDLAAQAITVGDVSAVNGVTATASAGSITAGNVTTSGLGASIALSAAGATSDVSTGNTTTNGGDILVSSDRNIAVTSAATSTGTPTSGTIAMLAAGDVAVSGALSAGEDVAVRSLGNITLGTVTAGDDVVIEADGSITVDSATATGAGIDLFAVRLDAANAGQPNAIVFAAESLAGSNIALTSDADMTATGTLDAADDITVTATGTPRVGNAISGGNTSIFGASVALNSGTIGGNLTLNATAGDIDGTGAVTVGGAIDFDAVGNVGFGDLDAQGGDFSVDAGGGVAFTSAASSNDVVITSGGTIKGTDVTAVNQIDLTGSAIILRNTTAGGAIDGTTTGGDLAIDNMDSGGAIALGSAANINVDHAEAATDFIATAVGNVTTGLNSIITGGDIVISGDLIDLGNSSAGGSVDVFGGQIDFVTLTAGSTIDLETDIVLDANGGRAGNGNITGVDLTAGPGASALTAIGSINLLGDTAIGGNVDMVAAGDIFVADANVQGGDFTADAGGDINAVTVTASGVIDFLAGNSIGVSGNITSANGVNFTAIAGEVSSGNILTGGDVLIDAGTDVSLSDIALDLTSVTITAGGNVVFNDIITAQNVGIQSGGALDFANINAAGDVSGTAQDGINGQTIAADGSVALSGATTTLQSVAAGGNVTSQSLVGAATIDTVTSGGTIDIDAAGLADIGTATATFDLDIKGSSVTIGQANAGGTIDLESGGAGSVSAGALSAGADIRADAGTGGFTGTTLDADQAVIVFTDGGAQFTGANADDFVSVTGDGDVTATSITGGNGAVVDVTGSLAADTIAAGANGVADITATQGITIGTLSGVAATLQADAGAVAVTTDVAVTELVDATGTTVSLTALGDLQTTVDATNGGADITAGGNLDLQGVTATGYITVVSGGSTEVNGAPVITTSPTPISGMQGTQQVTSSGGNISFTVGGDLTVNAAVSAANDLTMDVNGLIDLQAVAAGQVINAQSGDITIGTSGALGRSDQTDTINIATDGDITLGGAGGAQGFELDNDEFSRVHSGGDVTISANGVTTGEGNMTVDDLAVAVGAGTGGAADGNIGQGGSFSLSAGNDIGVIGNGVVGNASADTALNIDAGNLLSIDPETGNLRVEDANSAITGSINLAARAIVATSPTAQADIAGAAVTDIDTRLGQNDGAIRDDGVIQGSTVTFTVDDALLIQNTGEGTDFGDRRGFVADTVTINSSNPDVAIVINGIVDGVAGIDTIPLADISADFDPASTINGCLIANPASCAAVIDPVDPANPTTNDPVQDLIEEQIPGTTPADGSIGTILVELREDPERELDPLIDEPVTGAGNEDLWVGEEDEGEADVDCDEPSGVCPTEGELEPAE</sequence>
<keyword evidence="4" id="KW-1185">Reference proteome</keyword>
<dbReference type="SUPFAM" id="SSF51126">
    <property type="entry name" value="Pectin lyase-like"/>
    <property type="match status" value="1"/>
</dbReference>
<dbReference type="RefSeq" id="WP_160614352.1">
    <property type="nucleotide sequence ID" value="NZ_JAUFQM010000001.1"/>
</dbReference>
<gene>
    <name evidence="3" type="ORF">GRI35_11905</name>
</gene>
<feature type="compositionally biased region" description="Gly residues" evidence="1">
    <location>
        <begin position="1113"/>
        <end position="1123"/>
    </location>
</feature>
<dbReference type="Proteomes" id="UP000460290">
    <property type="component" value="Unassembled WGS sequence"/>
</dbReference>
<dbReference type="EMBL" id="WTYZ01000001">
    <property type="protein sequence ID" value="MXO84071.1"/>
    <property type="molecule type" value="Genomic_DNA"/>
</dbReference>
<protein>
    <recommendedName>
        <fullName evidence="5">Autotransporter domain-containing protein</fullName>
    </recommendedName>
</protein>
<dbReference type="InterPro" id="IPR006311">
    <property type="entry name" value="TAT_signal"/>
</dbReference>
<evidence type="ECO:0000313" key="4">
    <source>
        <dbReference type="Proteomes" id="UP000460290"/>
    </source>
</evidence>
<feature type="signal peptide" evidence="2">
    <location>
        <begin position="1"/>
        <end position="26"/>
    </location>
</feature>
<feature type="compositionally biased region" description="Acidic residues" evidence="1">
    <location>
        <begin position="5081"/>
        <end position="5096"/>
    </location>
</feature>
<reference evidence="3 4" key="1">
    <citation type="submission" date="2019-12" db="EMBL/GenBank/DDBJ databases">
        <title>Genomic-based taxomic classification of the family Erythrobacteraceae.</title>
        <authorList>
            <person name="Xu L."/>
        </authorList>
    </citation>
    <scope>NUCLEOTIDE SEQUENCE [LARGE SCALE GENOMIC DNA]</scope>
    <source>
        <strain evidence="3 4">KCTC 42006</strain>
    </source>
</reference>